<reference evidence="3" key="1">
    <citation type="submission" date="2017-12" db="EMBL/GenBank/DDBJ databases">
        <title>Improved Draft Genome Sequence of Microcystis aeruginosa NIES-298, a Microcystin-Producing Cyanobacterium from Lake Kasumigaura, Japan.</title>
        <authorList>
            <person name="Yamaguchi H."/>
            <person name="Suzuki S."/>
            <person name="Kawachi M."/>
        </authorList>
    </citation>
    <scope>NUCLEOTIDE SEQUENCE [LARGE SCALE GENOMIC DNA]</scope>
    <source>
        <strain evidence="3">NIES-298</strain>
    </source>
</reference>
<dbReference type="AlphaFoldDB" id="A0A2H6BT24"/>
<dbReference type="InterPro" id="IPR009057">
    <property type="entry name" value="Homeodomain-like_sf"/>
</dbReference>
<dbReference type="EMBL" id="BEYQ01000007">
    <property type="protein sequence ID" value="GBD53336.1"/>
    <property type="molecule type" value="Genomic_DNA"/>
</dbReference>
<dbReference type="RefSeq" id="WP_002773891.1">
    <property type="nucleotide sequence ID" value="NZ_BEIU01000001.1"/>
</dbReference>
<evidence type="ECO:0000313" key="3">
    <source>
        <dbReference type="Proteomes" id="UP000236321"/>
    </source>
</evidence>
<feature type="region of interest" description="Disordered" evidence="1">
    <location>
        <begin position="82"/>
        <end position="108"/>
    </location>
</feature>
<dbReference type="Proteomes" id="UP000236321">
    <property type="component" value="Unassembled WGS sequence"/>
</dbReference>
<accession>A0A2H6BT24</accession>
<dbReference type="InterPro" id="IPR036388">
    <property type="entry name" value="WH-like_DNA-bd_sf"/>
</dbReference>
<dbReference type="Pfam" id="PF04255">
    <property type="entry name" value="DUF433"/>
    <property type="match status" value="1"/>
</dbReference>
<proteinExistence type="predicted"/>
<dbReference type="Gene3D" id="1.10.10.10">
    <property type="entry name" value="Winged helix-like DNA-binding domain superfamily/Winged helix DNA-binding domain"/>
    <property type="match status" value="1"/>
</dbReference>
<name>A0A2H6BT24_MICAE</name>
<evidence type="ECO:0000313" key="2">
    <source>
        <dbReference type="EMBL" id="GBD53336.1"/>
    </source>
</evidence>
<sequence>MQLEDYFLFISENDIRIKGHRLGIDNVLFYFLEGYTPEEINAIYPDLSLEKIYATITYYLQNQQKIDAYLLRLQNWRETRYQESLKNPSPQREKMRKIKQQRQDSIKV</sequence>
<comment type="caution">
    <text evidence="2">The sequence shown here is derived from an EMBL/GenBank/DDBJ whole genome shotgun (WGS) entry which is preliminary data.</text>
</comment>
<protein>
    <submittedName>
        <fullName evidence="2">Uncharacterized protein</fullName>
    </submittedName>
</protein>
<dbReference type="SUPFAM" id="SSF46689">
    <property type="entry name" value="Homeodomain-like"/>
    <property type="match status" value="1"/>
</dbReference>
<dbReference type="InterPro" id="IPR007367">
    <property type="entry name" value="DUF433"/>
</dbReference>
<organism evidence="2 3">
    <name type="scientific">Microcystis aeruginosa NIES-298</name>
    <dbReference type="NCBI Taxonomy" id="449468"/>
    <lineage>
        <taxon>Bacteria</taxon>
        <taxon>Bacillati</taxon>
        <taxon>Cyanobacteriota</taxon>
        <taxon>Cyanophyceae</taxon>
        <taxon>Oscillatoriophycideae</taxon>
        <taxon>Chroococcales</taxon>
        <taxon>Microcystaceae</taxon>
        <taxon>Microcystis</taxon>
    </lineage>
</organism>
<evidence type="ECO:0000256" key="1">
    <source>
        <dbReference type="SAM" id="MobiDB-lite"/>
    </source>
</evidence>
<gene>
    <name evidence="2" type="ORF">BGM30_24290</name>
</gene>